<accession>A0A1F7X1C0</accession>
<protein>
    <recommendedName>
        <fullName evidence="6">MPN domain-containing protein</fullName>
    </recommendedName>
</protein>
<dbReference type="CDD" id="cd08071">
    <property type="entry name" value="MPN_DUF2466"/>
    <property type="match status" value="1"/>
</dbReference>
<dbReference type="GO" id="GO:0008237">
    <property type="term" value="F:metallopeptidase activity"/>
    <property type="evidence" value="ECO:0007669"/>
    <property type="project" value="UniProtKB-KW"/>
</dbReference>
<evidence type="ECO:0000256" key="5">
    <source>
        <dbReference type="ARBA" id="ARBA00023049"/>
    </source>
</evidence>
<comment type="caution">
    <text evidence="7">The sequence shown here is derived from an EMBL/GenBank/DDBJ whole genome shotgun (WGS) entry which is preliminary data.</text>
</comment>
<dbReference type="GO" id="GO:0046872">
    <property type="term" value="F:metal ion binding"/>
    <property type="evidence" value="ECO:0007669"/>
    <property type="project" value="UniProtKB-KW"/>
</dbReference>
<dbReference type="InterPro" id="IPR020891">
    <property type="entry name" value="UPF0758_CS"/>
</dbReference>
<keyword evidence="2" id="KW-0479">Metal-binding</keyword>
<dbReference type="InterPro" id="IPR025657">
    <property type="entry name" value="RadC_JAB"/>
</dbReference>
<keyword evidence="4" id="KW-0862">Zinc</keyword>
<dbReference type="InterPro" id="IPR037518">
    <property type="entry name" value="MPN"/>
</dbReference>
<evidence type="ECO:0000313" key="7">
    <source>
        <dbReference type="EMBL" id="OGM08876.1"/>
    </source>
</evidence>
<sequence length="160" mass="18061">MRKKEVIYIQQQLRFQNVSEIGIHYISKGSKIKMITSKTVYERLFDWWSNTINITESFAVMLLNRVNNEIGIFELSRGGISGTITDTRLICVVALLSGASGVILAHNHPSGSLKPSEADINLTARIKESLSLIDIHLLDHLIITPEKNQYFSFTDDDLIL</sequence>
<dbReference type="EMBL" id="MGFQ01000035">
    <property type="protein sequence ID" value="OGM08876.1"/>
    <property type="molecule type" value="Genomic_DNA"/>
</dbReference>
<keyword evidence="1" id="KW-0645">Protease</keyword>
<dbReference type="Gene3D" id="3.40.140.10">
    <property type="entry name" value="Cytidine Deaminase, domain 2"/>
    <property type="match status" value="1"/>
</dbReference>
<dbReference type="AlphaFoldDB" id="A0A1F7X1C0"/>
<dbReference type="PANTHER" id="PTHR30471:SF3">
    <property type="entry name" value="UPF0758 PROTEIN YEES-RELATED"/>
    <property type="match status" value="1"/>
</dbReference>
<keyword evidence="5" id="KW-0482">Metalloprotease</keyword>
<dbReference type="PROSITE" id="PS50249">
    <property type="entry name" value="MPN"/>
    <property type="match status" value="1"/>
</dbReference>
<dbReference type="PANTHER" id="PTHR30471">
    <property type="entry name" value="DNA REPAIR PROTEIN RADC"/>
    <property type="match status" value="1"/>
</dbReference>
<organism evidence="7 8">
    <name type="scientific">Candidatus Woesebacteria bacterium RBG_13_36_22</name>
    <dbReference type="NCBI Taxonomy" id="1802478"/>
    <lineage>
        <taxon>Bacteria</taxon>
        <taxon>Candidatus Woeseibacteriota</taxon>
    </lineage>
</organism>
<gene>
    <name evidence="7" type="ORF">A2Z67_02605</name>
</gene>
<reference evidence="7 8" key="1">
    <citation type="journal article" date="2016" name="Nat. Commun.">
        <title>Thousands of microbial genomes shed light on interconnected biogeochemical processes in an aquifer system.</title>
        <authorList>
            <person name="Anantharaman K."/>
            <person name="Brown C.T."/>
            <person name="Hug L.A."/>
            <person name="Sharon I."/>
            <person name="Castelle C.J."/>
            <person name="Probst A.J."/>
            <person name="Thomas B.C."/>
            <person name="Singh A."/>
            <person name="Wilkins M.J."/>
            <person name="Karaoz U."/>
            <person name="Brodie E.L."/>
            <person name="Williams K.H."/>
            <person name="Hubbard S.S."/>
            <person name="Banfield J.F."/>
        </authorList>
    </citation>
    <scope>NUCLEOTIDE SEQUENCE [LARGE SCALE GENOMIC DNA]</scope>
</reference>
<dbReference type="Proteomes" id="UP000176939">
    <property type="component" value="Unassembled WGS sequence"/>
</dbReference>
<keyword evidence="3" id="KW-0378">Hydrolase</keyword>
<evidence type="ECO:0000256" key="2">
    <source>
        <dbReference type="ARBA" id="ARBA00022723"/>
    </source>
</evidence>
<evidence type="ECO:0000256" key="3">
    <source>
        <dbReference type="ARBA" id="ARBA00022801"/>
    </source>
</evidence>
<dbReference type="InterPro" id="IPR001405">
    <property type="entry name" value="UPF0758"/>
</dbReference>
<dbReference type="GO" id="GO:0006508">
    <property type="term" value="P:proteolysis"/>
    <property type="evidence" value="ECO:0007669"/>
    <property type="project" value="UniProtKB-KW"/>
</dbReference>
<evidence type="ECO:0000313" key="8">
    <source>
        <dbReference type="Proteomes" id="UP000176939"/>
    </source>
</evidence>
<dbReference type="Pfam" id="PF04002">
    <property type="entry name" value="RadC"/>
    <property type="match status" value="1"/>
</dbReference>
<evidence type="ECO:0000259" key="6">
    <source>
        <dbReference type="PROSITE" id="PS50249"/>
    </source>
</evidence>
<name>A0A1F7X1C0_9BACT</name>
<evidence type="ECO:0000256" key="1">
    <source>
        <dbReference type="ARBA" id="ARBA00022670"/>
    </source>
</evidence>
<feature type="domain" description="MPN" evidence="6">
    <location>
        <begin position="33"/>
        <end position="159"/>
    </location>
</feature>
<dbReference type="PROSITE" id="PS01302">
    <property type="entry name" value="UPF0758"/>
    <property type="match status" value="1"/>
</dbReference>
<evidence type="ECO:0000256" key="4">
    <source>
        <dbReference type="ARBA" id="ARBA00022833"/>
    </source>
</evidence>
<proteinExistence type="predicted"/>